<dbReference type="Pfam" id="PF00005">
    <property type="entry name" value="ABC_tran"/>
    <property type="match status" value="1"/>
</dbReference>
<dbReference type="InterPro" id="IPR003439">
    <property type="entry name" value="ABC_transporter-like_ATP-bd"/>
</dbReference>
<dbReference type="AlphaFoldDB" id="A0AA95KDR5"/>
<evidence type="ECO:0000313" key="4">
    <source>
        <dbReference type="EMBL" id="WGZ90404.1"/>
    </source>
</evidence>
<feature type="domain" description="ABC transporter" evidence="3">
    <location>
        <begin position="6"/>
        <end position="235"/>
    </location>
</feature>
<gene>
    <name evidence="4" type="ORF">QJT80_13060</name>
</gene>
<reference evidence="4" key="1">
    <citation type="journal article" date="2023" name="Int. J. Mol. Sci.">
        <title>Metagenomics Revealed a New Genus 'Candidatus Thiocaldithrix dubininis' gen. nov., sp. nov. and a New Species 'Candidatus Thiothrix putei' sp. nov. in the Family Thiotrichaceae, Some Members of Which Have Traits of Both Na+- and H+-Motive Energetics.</title>
        <authorList>
            <person name="Ravin N.V."/>
            <person name="Muntyan M.S."/>
            <person name="Smolyakov D.D."/>
            <person name="Rudenko T.S."/>
            <person name="Beletsky A.V."/>
            <person name="Mardanov A.V."/>
            <person name="Grabovich M.Y."/>
        </authorList>
    </citation>
    <scope>NUCLEOTIDE SEQUENCE</scope>
    <source>
        <strain evidence="4">GKL-01</strain>
    </source>
</reference>
<dbReference type="GO" id="GO:0005524">
    <property type="term" value="F:ATP binding"/>
    <property type="evidence" value="ECO:0007669"/>
    <property type="project" value="UniProtKB-KW"/>
</dbReference>
<dbReference type="SUPFAM" id="SSF52540">
    <property type="entry name" value="P-loop containing nucleoside triphosphate hydrolases"/>
    <property type="match status" value="1"/>
</dbReference>
<dbReference type="KEGG" id="tdu:QJT80_13060"/>
<sequence>MSQPILSVNQVSKRYGNVSALTHVSFALNSGFYALLGPNGAGKSTLFQLLTGLFAPDSGEIMVDGISIKQQLPAALAKMGVVFQQPALDLDLSVASNLSFHGKLHGLSDLIIRQRTHNLLEQLGLLSAANKPCRALSGGNRRKIELARALMTKPQLLLMDEATVGLDPASRAALLAYVHQLCDTQHLCVLWATHLIDEAEQAKQVLVLHKGKLLAQASPQILIQQTQTHHLLDAFFALSGENRSMEAKVARL</sequence>
<dbReference type="SMART" id="SM00382">
    <property type="entry name" value="AAA"/>
    <property type="match status" value="1"/>
</dbReference>
<dbReference type="EMBL" id="CP124755">
    <property type="protein sequence ID" value="WGZ90404.1"/>
    <property type="molecule type" value="Genomic_DNA"/>
</dbReference>
<dbReference type="PANTHER" id="PTHR43038">
    <property type="entry name" value="ATP-BINDING CASSETTE, SUB-FAMILY H, MEMBER 1"/>
    <property type="match status" value="1"/>
</dbReference>
<accession>A0AA95KDR5</accession>
<evidence type="ECO:0000256" key="1">
    <source>
        <dbReference type="ARBA" id="ARBA00022741"/>
    </source>
</evidence>
<dbReference type="InterPro" id="IPR003593">
    <property type="entry name" value="AAA+_ATPase"/>
</dbReference>
<dbReference type="InterPro" id="IPR027417">
    <property type="entry name" value="P-loop_NTPase"/>
</dbReference>
<dbReference type="PANTHER" id="PTHR43038:SF7">
    <property type="entry name" value="ABC TRANSPORT SYSTEM ATP-BINDING PROTEIN"/>
    <property type="match status" value="1"/>
</dbReference>
<proteinExistence type="predicted"/>
<name>A0AA95KDR5_9GAMM</name>
<reference evidence="4" key="2">
    <citation type="submission" date="2023-04" db="EMBL/GenBank/DDBJ databases">
        <authorList>
            <person name="Beletskiy A.V."/>
            <person name="Mardanov A.V."/>
            <person name="Ravin N.V."/>
        </authorList>
    </citation>
    <scope>NUCLEOTIDE SEQUENCE</scope>
    <source>
        <strain evidence="4">GKL-01</strain>
    </source>
</reference>
<organism evidence="4">
    <name type="scientific">Candidatus Thiocaldithrix dubininis</name>
    <dbReference type="NCBI Taxonomy" id="3080823"/>
    <lineage>
        <taxon>Bacteria</taxon>
        <taxon>Pseudomonadati</taxon>
        <taxon>Pseudomonadota</taxon>
        <taxon>Gammaproteobacteria</taxon>
        <taxon>Thiotrichales</taxon>
        <taxon>Thiotrichaceae</taxon>
        <taxon>Candidatus Thiocaldithrix</taxon>
    </lineage>
</organism>
<evidence type="ECO:0000259" key="3">
    <source>
        <dbReference type="PROSITE" id="PS50893"/>
    </source>
</evidence>
<evidence type="ECO:0000256" key="2">
    <source>
        <dbReference type="ARBA" id="ARBA00022840"/>
    </source>
</evidence>
<protein>
    <submittedName>
        <fullName evidence="4">ATP-binding cassette domain-containing protein</fullName>
    </submittedName>
</protein>
<dbReference type="GO" id="GO:0016887">
    <property type="term" value="F:ATP hydrolysis activity"/>
    <property type="evidence" value="ECO:0007669"/>
    <property type="project" value="InterPro"/>
</dbReference>
<keyword evidence="1" id="KW-0547">Nucleotide-binding</keyword>
<keyword evidence="2 4" id="KW-0067">ATP-binding</keyword>
<dbReference type="Proteomes" id="UP001300672">
    <property type="component" value="Chromosome"/>
</dbReference>
<dbReference type="PROSITE" id="PS50893">
    <property type="entry name" value="ABC_TRANSPORTER_2"/>
    <property type="match status" value="1"/>
</dbReference>
<dbReference type="Gene3D" id="3.40.50.300">
    <property type="entry name" value="P-loop containing nucleotide triphosphate hydrolases"/>
    <property type="match status" value="1"/>
</dbReference>
<dbReference type="InterPro" id="IPR017871">
    <property type="entry name" value="ABC_transporter-like_CS"/>
</dbReference>
<dbReference type="PROSITE" id="PS00211">
    <property type="entry name" value="ABC_TRANSPORTER_1"/>
    <property type="match status" value="1"/>
</dbReference>